<evidence type="ECO:0000313" key="2">
    <source>
        <dbReference type="EMBL" id="CAJ0592784.1"/>
    </source>
</evidence>
<dbReference type="EMBL" id="CATQJL010000112">
    <property type="protein sequence ID" value="CAJ0592784.1"/>
    <property type="molecule type" value="Genomic_DNA"/>
</dbReference>
<proteinExistence type="predicted"/>
<keyword evidence="1" id="KW-0812">Transmembrane</keyword>
<comment type="caution">
    <text evidence="2">The sequence shown here is derived from an EMBL/GenBank/DDBJ whole genome shotgun (WGS) entry which is preliminary data.</text>
</comment>
<keyword evidence="3" id="KW-1185">Reference proteome</keyword>
<dbReference type="Proteomes" id="UP001176961">
    <property type="component" value="Unassembled WGS sequence"/>
</dbReference>
<organism evidence="2 3">
    <name type="scientific">Cylicocyclus nassatus</name>
    <name type="common">Nematode worm</name>
    <dbReference type="NCBI Taxonomy" id="53992"/>
    <lineage>
        <taxon>Eukaryota</taxon>
        <taxon>Metazoa</taxon>
        <taxon>Ecdysozoa</taxon>
        <taxon>Nematoda</taxon>
        <taxon>Chromadorea</taxon>
        <taxon>Rhabditida</taxon>
        <taxon>Rhabditina</taxon>
        <taxon>Rhabditomorpha</taxon>
        <taxon>Strongyloidea</taxon>
        <taxon>Strongylidae</taxon>
        <taxon>Cylicocyclus</taxon>
    </lineage>
</organism>
<gene>
    <name evidence="2" type="ORF">CYNAS_LOCUS4767</name>
</gene>
<keyword evidence="1" id="KW-0472">Membrane</keyword>
<keyword evidence="1" id="KW-1133">Transmembrane helix</keyword>
<name>A0AA36DS72_CYLNA</name>
<accession>A0AA36DS72</accession>
<sequence>MESYKKGKPRSSFLYGVNSSPYSAAQLATGPSNHIDLSFMYRALTEISAEEGERQQALEYTGLFVNCPNGWKMLSNSAIFSCIWLNLRELCKYFSRLNRSKDLSRSRAETEDVRAIADSLCSYGINFIIKAASNRAKGQFLIQRGDRAEASVYLSRADTLRDEVDVEGSEEEKNEETTDELDARPNKAIMREFLEIELKPNAYEVYAARFKDLRWDALGFGAFRTGALDGGGSGWPRRVEDATNFRQLGHVLQTLPSGRAGTDGPATVALPDRWSGHYPTAFVGCGIVAAWLLFLTAASGARAPAGKNWWRPRLNATIKAVFSEV</sequence>
<reference evidence="2" key="1">
    <citation type="submission" date="2023-07" db="EMBL/GenBank/DDBJ databases">
        <authorList>
            <consortium name="CYATHOMIX"/>
        </authorList>
    </citation>
    <scope>NUCLEOTIDE SEQUENCE</scope>
    <source>
        <strain evidence="2">N/A</strain>
    </source>
</reference>
<evidence type="ECO:0000313" key="3">
    <source>
        <dbReference type="Proteomes" id="UP001176961"/>
    </source>
</evidence>
<evidence type="ECO:0000256" key="1">
    <source>
        <dbReference type="SAM" id="Phobius"/>
    </source>
</evidence>
<protein>
    <submittedName>
        <fullName evidence="2">Uncharacterized protein</fullName>
    </submittedName>
</protein>
<feature type="transmembrane region" description="Helical" evidence="1">
    <location>
        <begin position="281"/>
        <end position="301"/>
    </location>
</feature>
<dbReference type="AlphaFoldDB" id="A0AA36DS72"/>